<sequence>MNKRLLTFFAILALGSTQVLQAQDAHFSQFYANPMYLNPAFAGVAKCPRLNLNYRNQYPVLNVYQTYSASYDQYVEPLNGGVGILLMRDEAGDGAFSTTDASLVYSYHLKASRKFSILAGFQGTYRQIAIDWNSFTFPDEIDPYFGFVRETSEPNPGSNTVSAFDLTAGLIGYTEKFYFGFVASHLTQPDVSFFVQDRLPMKFTAHMGFTIPLGRKRLVTDLQNYLIPNIVYQVQGPYDQITTSLAFSRGDFKGGLGFRSSTTNPDALVILVGYTPLEGNWGFGYSYDYTISSIANNLGGAHELTLSYQFPCRAPRKKTKAISCPKF</sequence>
<accession>A0A7H0VH86</accession>
<evidence type="ECO:0000313" key="3">
    <source>
        <dbReference type="Proteomes" id="UP000516305"/>
    </source>
</evidence>
<dbReference type="InterPro" id="IPR019861">
    <property type="entry name" value="PorP/SprF_Bacteroidetes"/>
</dbReference>
<proteinExistence type="predicted"/>
<protein>
    <submittedName>
        <fullName evidence="2">Type IX secretion system membrane protein PorP/SprF</fullName>
    </submittedName>
</protein>
<dbReference type="EMBL" id="CP060139">
    <property type="protein sequence ID" value="QNR25084.1"/>
    <property type="molecule type" value="Genomic_DNA"/>
</dbReference>
<gene>
    <name evidence="2" type="ORF">H4K34_04390</name>
</gene>
<organism evidence="2 3">
    <name type="scientific">Croceimicrobium hydrocarbonivorans</name>
    <dbReference type="NCBI Taxonomy" id="2761580"/>
    <lineage>
        <taxon>Bacteria</taxon>
        <taxon>Pseudomonadati</taxon>
        <taxon>Bacteroidota</taxon>
        <taxon>Flavobacteriia</taxon>
        <taxon>Flavobacteriales</taxon>
        <taxon>Owenweeksiaceae</taxon>
        <taxon>Croceimicrobium</taxon>
    </lineage>
</organism>
<dbReference type="AlphaFoldDB" id="A0A7H0VH86"/>
<dbReference type="NCBIfam" id="TIGR03519">
    <property type="entry name" value="T9SS_PorP_fam"/>
    <property type="match status" value="1"/>
</dbReference>
<feature type="signal peptide" evidence="1">
    <location>
        <begin position="1"/>
        <end position="22"/>
    </location>
</feature>
<name>A0A7H0VH86_9FLAO</name>
<dbReference type="Proteomes" id="UP000516305">
    <property type="component" value="Chromosome"/>
</dbReference>
<dbReference type="Pfam" id="PF11751">
    <property type="entry name" value="PorP_SprF"/>
    <property type="match status" value="1"/>
</dbReference>
<keyword evidence="3" id="KW-1185">Reference proteome</keyword>
<evidence type="ECO:0000313" key="2">
    <source>
        <dbReference type="EMBL" id="QNR25084.1"/>
    </source>
</evidence>
<reference evidence="2 3" key="1">
    <citation type="submission" date="2020-08" db="EMBL/GenBank/DDBJ databases">
        <title>Croceimicrobium hydrocarbonivorans gen. nov., sp. nov., a novel marine bacterium isolated from a bacterial consortium that degrades polyethylene terephthalate.</title>
        <authorList>
            <person name="Liu R."/>
        </authorList>
    </citation>
    <scope>NUCLEOTIDE SEQUENCE [LARGE SCALE GENOMIC DNA]</scope>
    <source>
        <strain evidence="2 3">A20-9</strain>
    </source>
</reference>
<evidence type="ECO:0000256" key="1">
    <source>
        <dbReference type="SAM" id="SignalP"/>
    </source>
</evidence>
<dbReference type="KEGG" id="chyd:H4K34_04390"/>
<keyword evidence="1" id="KW-0732">Signal</keyword>
<dbReference type="RefSeq" id="WP_210759609.1">
    <property type="nucleotide sequence ID" value="NZ_CP060139.1"/>
</dbReference>
<feature type="chain" id="PRO_5028921329" evidence="1">
    <location>
        <begin position="23"/>
        <end position="327"/>
    </location>
</feature>